<protein>
    <recommendedName>
        <fullName evidence="6">G-protein coupled receptors family 1 profile domain-containing protein</fullName>
    </recommendedName>
</protein>
<evidence type="ECO:0000259" key="6">
    <source>
        <dbReference type="PROSITE" id="PS50262"/>
    </source>
</evidence>
<feature type="transmembrane region" description="Helical" evidence="5">
    <location>
        <begin position="134"/>
        <end position="157"/>
    </location>
</feature>
<dbReference type="GO" id="GO:0004984">
    <property type="term" value="F:olfactory receptor activity"/>
    <property type="evidence" value="ECO:0007669"/>
    <property type="project" value="TreeGrafter"/>
</dbReference>
<evidence type="ECO:0000256" key="3">
    <source>
        <dbReference type="ARBA" id="ARBA00022989"/>
    </source>
</evidence>
<dbReference type="GO" id="GO:0016020">
    <property type="term" value="C:membrane"/>
    <property type="evidence" value="ECO:0007669"/>
    <property type="project" value="UniProtKB-SubCell"/>
</dbReference>
<proteinExistence type="predicted"/>
<keyword evidence="3 5" id="KW-1133">Transmembrane helix</keyword>
<dbReference type="PROSITE" id="PS50262">
    <property type="entry name" value="G_PROTEIN_RECEP_F1_2"/>
    <property type="match status" value="1"/>
</dbReference>
<dbReference type="FunFam" id="1.20.1070.10:FF:000096">
    <property type="entry name" value="Odorant receptor 131-2"/>
    <property type="match status" value="1"/>
</dbReference>
<evidence type="ECO:0000256" key="2">
    <source>
        <dbReference type="ARBA" id="ARBA00022692"/>
    </source>
</evidence>
<feature type="transmembrane region" description="Helical" evidence="5">
    <location>
        <begin position="193"/>
        <end position="211"/>
    </location>
</feature>
<accession>A0A5A9MUJ8</accession>
<feature type="transmembrane region" description="Helical" evidence="5">
    <location>
        <begin position="223"/>
        <end position="246"/>
    </location>
</feature>
<evidence type="ECO:0000256" key="1">
    <source>
        <dbReference type="ARBA" id="ARBA00004370"/>
    </source>
</evidence>
<organism evidence="7 8">
    <name type="scientific">Triplophysa tibetana</name>
    <dbReference type="NCBI Taxonomy" id="1572043"/>
    <lineage>
        <taxon>Eukaryota</taxon>
        <taxon>Metazoa</taxon>
        <taxon>Chordata</taxon>
        <taxon>Craniata</taxon>
        <taxon>Vertebrata</taxon>
        <taxon>Euteleostomi</taxon>
        <taxon>Actinopterygii</taxon>
        <taxon>Neopterygii</taxon>
        <taxon>Teleostei</taxon>
        <taxon>Ostariophysi</taxon>
        <taxon>Cypriniformes</taxon>
        <taxon>Nemacheilidae</taxon>
        <taxon>Triplophysa</taxon>
    </lineage>
</organism>
<evidence type="ECO:0000313" key="8">
    <source>
        <dbReference type="Proteomes" id="UP000324632"/>
    </source>
</evidence>
<keyword evidence="2 5" id="KW-0812">Transmembrane</keyword>
<evidence type="ECO:0000313" key="7">
    <source>
        <dbReference type="EMBL" id="KAA0701832.1"/>
    </source>
</evidence>
<reference evidence="7 8" key="1">
    <citation type="journal article" date="2019" name="Mol. Ecol. Resour.">
        <title>Chromosome-level genome assembly of Triplophysa tibetana, a fish adapted to the harsh high-altitude environment of the Tibetan Plateau.</title>
        <authorList>
            <person name="Yang X."/>
            <person name="Liu H."/>
            <person name="Ma Z."/>
            <person name="Zou Y."/>
            <person name="Zou M."/>
            <person name="Mao Y."/>
            <person name="Li X."/>
            <person name="Wang H."/>
            <person name="Chen T."/>
            <person name="Wang W."/>
            <person name="Yang R."/>
        </authorList>
    </citation>
    <scope>NUCLEOTIDE SEQUENCE [LARGE SCALE GENOMIC DNA]</scope>
    <source>
        <strain evidence="7">TTIB1903HZAU</strain>
        <tissue evidence="7">Muscle</tissue>
    </source>
</reference>
<gene>
    <name evidence="7" type="ORF">E1301_Tti017672</name>
</gene>
<dbReference type="PANTHER" id="PTHR26451">
    <property type="entry name" value="G_PROTEIN_RECEP_F1_2 DOMAIN-CONTAINING PROTEIN"/>
    <property type="match status" value="1"/>
</dbReference>
<comment type="caution">
    <text evidence="7">The sequence shown here is derived from an EMBL/GenBank/DDBJ whole genome shotgun (WGS) entry which is preliminary data.</text>
</comment>
<name>A0A5A9MUJ8_9TELE</name>
<sequence length="316" mass="36196">MLNLTELPSNTTSSTNLSMIVKVCVVIPLFLVFLCFIILTLYTLATHRQFFDSSRYVLFTYMLINDALQLFSSVLLFLLVVCGVHFAIVFCVPLLFVSTATFLNTPLILSTMSLERYVAIFYPLHRPAIWRPEWIWIIILSLWVISCILPTVDFILMRLKPGVDVNSTPVLCKTIVINATPIQSLFKVSLNGIFFAVVAMVILFTYIRILLETRRMRQDRASVNKALHTVLLHGFQLFLSMMAFSQPVAELLVTQHVSLSSGDMSFIYYFCFILLPRFLSPLIYGLRDETLRSYMVKNVPCYGARVEPQKEIKMTK</sequence>
<dbReference type="CDD" id="cd00637">
    <property type="entry name" value="7tm_classA_rhodopsin-like"/>
    <property type="match status" value="1"/>
</dbReference>
<evidence type="ECO:0000256" key="5">
    <source>
        <dbReference type="SAM" id="Phobius"/>
    </source>
</evidence>
<dbReference type="GO" id="GO:0004930">
    <property type="term" value="F:G protein-coupled receptor activity"/>
    <property type="evidence" value="ECO:0007669"/>
    <property type="project" value="InterPro"/>
</dbReference>
<dbReference type="PRINTS" id="PR00237">
    <property type="entry name" value="GPCRRHODOPSN"/>
</dbReference>
<dbReference type="InterPro" id="IPR000276">
    <property type="entry name" value="GPCR_Rhodpsn"/>
</dbReference>
<dbReference type="EMBL" id="SOYY01000025">
    <property type="protein sequence ID" value="KAA0701832.1"/>
    <property type="molecule type" value="Genomic_DNA"/>
</dbReference>
<dbReference type="GO" id="GO:0005549">
    <property type="term" value="F:odorant binding"/>
    <property type="evidence" value="ECO:0007669"/>
    <property type="project" value="TreeGrafter"/>
</dbReference>
<evidence type="ECO:0000256" key="4">
    <source>
        <dbReference type="ARBA" id="ARBA00023136"/>
    </source>
</evidence>
<feature type="transmembrane region" description="Helical" evidence="5">
    <location>
        <begin position="86"/>
        <end position="114"/>
    </location>
</feature>
<dbReference type="PANTHER" id="PTHR26451:SF991">
    <property type="entry name" value="ODORANT RECEPTOR"/>
    <property type="match status" value="1"/>
</dbReference>
<feature type="domain" description="G-protein coupled receptors family 1 profile" evidence="6">
    <location>
        <begin position="36"/>
        <end position="284"/>
    </location>
</feature>
<dbReference type="SUPFAM" id="SSF81321">
    <property type="entry name" value="Family A G protein-coupled receptor-like"/>
    <property type="match status" value="1"/>
</dbReference>
<keyword evidence="4 5" id="KW-0472">Membrane</keyword>
<dbReference type="InterPro" id="IPR052921">
    <property type="entry name" value="GPCR1_Superfamily_Member"/>
</dbReference>
<dbReference type="Proteomes" id="UP000324632">
    <property type="component" value="Chromosome 25"/>
</dbReference>
<feature type="transmembrane region" description="Helical" evidence="5">
    <location>
        <begin position="20"/>
        <end position="44"/>
    </location>
</feature>
<dbReference type="AlphaFoldDB" id="A0A5A9MUJ8"/>
<dbReference type="InterPro" id="IPR017452">
    <property type="entry name" value="GPCR_Rhodpsn_7TM"/>
</dbReference>
<dbReference type="Pfam" id="PF00001">
    <property type="entry name" value="7tm_1"/>
    <property type="match status" value="1"/>
</dbReference>
<feature type="transmembrane region" description="Helical" evidence="5">
    <location>
        <begin position="266"/>
        <end position="286"/>
    </location>
</feature>
<dbReference type="Gene3D" id="1.20.1070.10">
    <property type="entry name" value="Rhodopsin 7-helix transmembrane proteins"/>
    <property type="match status" value="1"/>
</dbReference>
<keyword evidence="8" id="KW-1185">Reference proteome</keyword>
<comment type="subcellular location">
    <subcellularLocation>
        <location evidence="1">Membrane</location>
    </subcellularLocation>
</comment>